<dbReference type="VEuPathDB" id="FungiDB:QG37_02692"/>
<dbReference type="Proteomes" id="UP000037122">
    <property type="component" value="Unassembled WGS sequence"/>
</dbReference>
<accession>A0A0L0P3Q6</accession>
<dbReference type="EMBL" id="LGST01000018">
    <property type="protein sequence ID" value="KNE00656.1"/>
    <property type="molecule type" value="Genomic_DNA"/>
</dbReference>
<evidence type="ECO:0000313" key="2">
    <source>
        <dbReference type="Proteomes" id="UP000037122"/>
    </source>
</evidence>
<dbReference type="AlphaFoldDB" id="A0A0L0P3Q6"/>
<evidence type="ECO:0000313" key="1">
    <source>
        <dbReference type="EMBL" id="KNE00656.1"/>
    </source>
</evidence>
<reference evidence="2" key="1">
    <citation type="journal article" date="2015" name="BMC Genomics">
        <title>Draft genome of a commonly misdiagnosed multidrug resistant pathogen Candida auris.</title>
        <authorList>
            <person name="Chatterjee S."/>
            <person name="Alampalli S.V."/>
            <person name="Nageshan R.K."/>
            <person name="Chettiar S.T."/>
            <person name="Joshi S."/>
            <person name="Tatu U.S."/>
        </authorList>
    </citation>
    <scope>NUCLEOTIDE SEQUENCE [LARGE SCALE GENOMIC DNA]</scope>
    <source>
        <strain evidence="2">6684</strain>
    </source>
</reference>
<name>A0A0L0P3Q6_CANAR</name>
<proteinExistence type="predicted"/>
<protein>
    <submittedName>
        <fullName evidence="1">Uncharacterized protein</fullName>
    </submittedName>
</protein>
<gene>
    <name evidence="1" type="ORF">QG37_02692</name>
</gene>
<organism evidence="1 2">
    <name type="scientific">Candidozyma auris</name>
    <name type="common">Yeast</name>
    <name type="synonym">Candida auris</name>
    <dbReference type="NCBI Taxonomy" id="498019"/>
    <lineage>
        <taxon>Eukaryota</taxon>
        <taxon>Fungi</taxon>
        <taxon>Dikarya</taxon>
        <taxon>Ascomycota</taxon>
        <taxon>Saccharomycotina</taxon>
        <taxon>Pichiomycetes</taxon>
        <taxon>Metschnikowiaceae</taxon>
        <taxon>Candidozyma</taxon>
    </lineage>
</organism>
<comment type="caution">
    <text evidence="1">The sequence shown here is derived from an EMBL/GenBank/DDBJ whole genome shotgun (WGS) entry which is preliminary data.</text>
</comment>
<sequence length="82" mass="9861">MQKSPLEVLAYRKSSILDLQTLHLKQEEQYAWSPVKMAKSSIFFPHCLQLYEHEEQIKLPSPKMRKFELQPNDWSHLEHLKQ</sequence>